<evidence type="ECO:0000259" key="1">
    <source>
        <dbReference type="Pfam" id="PF01323"/>
    </source>
</evidence>
<dbReference type="PANTHER" id="PTHR13887">
    <property type="entry name" value="GLUTATHIONE S-TRANSFERASE KAPPA"/>
    <property type="match status" value="1"/>
</dbReference>
<dbReference type="SUPFAM" id="SSF52833">
    <property type="entry name" value="Thioredoxin-like"/>
    <property type="match status" value="1"/>
</dbReference>
<protein>
    <submittedName>
        <fullName evidence="2">DsbA family oxidoreductase</fullName>
    </submittedName>
</protein>
<dbReference type="Pfam" id="PF01323">
    <property type="entry name" value="DSBA"/>
    <property type="match status" value="1"/>
</dbReference>
<dbReference type="InterPro" id="IPR001853">
    <property type="entry name" value="DSBA-like_thioredoxin_dom"/>
</dbReference>
<evidence type="ECO:0000313" key="3">
    <source>
        <dbReference type="Proteomes" id="UP000714380"/>
    </source>
</evidence>
<evidence type="ECO:0000313" key="2">
    <source>
        <dbReference type="EMBL" id="MCA6064183.1"/>
    </source>
</evidence>
<proteinExistence type="predicted"/>
<name>A0ABS7ZR46_9GAMM</name>
<sequence>MPVSVRIDIVSDVMCPWCAIGYASLSRALQAMAGQVEADIHWQPFELNPDMPGEGQNLREHLQQKYGSSAEESKAVRERITSMGEQLGVTFNFTDEQRIVNTFSAHQLLHWAGNSGLQTALKMALFNAYFRDGLDVSRHDVLVDIARDVGLDAHQAHAVLADQRYAAEVRNKEQQWQESGIRSVPAIILDQKYLLSGAQPPEAYVKALSEILFIGDEE</sequence>
<gene>
    <name evidence="2" type="ORF">I9W95_11255</name>
</gene>
<dbReference type="InterPro" id="IPR036249">
    <property type="entry name" value="Thioredoxin-like_sf"/>
</dbReference>
<organism evidence="2 3">
    <name type="scientific">Thalassolituus marinus</name>
    <dbReference type="NCBI Taxonomy" id="671053"/>
    <lineage>
        <taxon>Bacteria</taxon>
        <taxon>Pseudomonadati</taxon>
        <taxon>Pseudomonadota</taxon>
        <taxon>Gammaproteobacteria</taxon>
        <taxon>Oceanospirillales</taxon>
        <taxon>Oceanospirillaceae</taxon>
        <taxon>Thalassolituus</taxon>
    </lineage>
</organism>
<dbReference type="Gene3D" id="3.40.30.10">
    <property type="entry name" value="Glutaredoxin"/>
    <property type="match status" value="1"/>
</dbReference>
<keyword evidence="3" id="KW-1185">Reference proteome</keyword>
<dbReference type="RefSeq" id="WP_225674910.1">
    <property type="nucleotide sequence ID" value="NZ_JAEDAH010000058.1"/>
</dbReference>
<dbReference type="PANTHER" id="PTHR13887:SF41">
    <property type="entry name" value="THIOREDOXIN SUPERFAMILY PROTEIN"/>
    <property type="match status" value="1"/>
</dbReference>
<reference evidence="2 3" key="1">
    <citation type="submission" date="2020-12" db="EMBL/GenBank/DDBJ databases">
        <title>Novel Thalassolituus-related marine hydrocarbonoclastic bacteria mediated algae-derived hydrocarbons mineralization in twilight zone of the northern South China Sea.</title>
        <authorList>
            <person name="Dong C."/>
        </authorList>
    </citation>
    <scope>NUCLEOTIDE SEQUENCE [LARGE SCALE GENOMIC DNA]</scope>
    <source>
        <strain evidence="2 3">IMCC1826</strain>
    </source>
</reference>
<feature type="domain" description="DSBA-like thioredoxin" evidence="1">
    <location>
        <begin position="7"/>
        <end position="208"/>
    </location>
</feature>
<dbReference type="CDD" id="cd03024">
    <property type="entry name" value="DsbA_FrnE"/>
    <property type="match status" value="1"/>
</dbReference>
<comment type="caution">
    <text evidence="2">The sequence shown here is derived from an EMBL/GenBank/DDBJ whole genome shotgun (WGS) entry which is preliminary data.</text>
</comment>
<accession>A0ABS7ZR46</accession>
<dbReference type="Proteomes" id="UP000714380">
    <property type="component" value="Unassembled WGS sequence"/>
</dbReference>
<dbReference type="EMBL" id="JAEDAH010000058">
    <property type="protein sequence ID" value="MCA6064183.1"/>
    <property type="molecule type" value="Genomic_DNA"/>
</dbReference>